<organism evidence="2 3">
    <name type="scientific">Leucobacter allii</name>
    <dbReference type="NCBI Taxonomy" id="2932247"/>
    <lineage>
        <taxon>Bacteria</taxon>
        <taxon>Bacillati</taxon>
        <taxon>Actinomycetota</taxon>
        <taxon>Actinomycetes</taxon>
        <taxon>Micrococcales</taxon>
        <taxon>Microbacteriaceae</taxon>
        <taxon>Leucobacter</taxon>
    </lineage>
</organism>
<proteinExistence type="predicted"/>
<protein>
    <submittedName>
        <fullName evidence="2">Uncharacterized protein</fullName>
    </submittedName>
</protein>
<evidence type="ECO:0000313" key="3">
    <source>
        <dbReference type="Proteomes" id="UP000831786"/>
    </source>
</evidence>
<dbReference type="RefSeq" id="WP_244727919.1">
    <property type="nucleotide sequence ID" value="NZ_CP095045.1"/>
</dbReference>
<evidence type="ECO:0000313" key="2">
    <source>
        <dbReference type="EMBL" id="UOQ57247.1"/>
    </source>
</evidence>
<name>A0ABY4FLS7_9MICO</name>
<dbReference type="EMBL" id="CP095045">
    <property type="protein sequence ID" value="UOQ57247.1"/>
    <property type="molecule type" value="Genomic_DNA"/>
</dbReference>
<keyword evidence="3" id="KW-1185">Reference proteome</keyword>
<gene>
    <name evidence="2" type="ORF">MUN78_16580</name>
</gene>
<accession>A0ABY4FLS7</accession>
<sequence length="82" mass="9326">MSDHTSHTFASAAGWAYVPSAEEVAFYNDLDVKLAMNRGKNQPLPQPVKRPWEQAQPKAIVPRNDPETRKRRQALNERLGIQ</sequence>
<dbReference type="Proteomes" id="UP000831786">
    <property type="component" value="Chromosome"/>
</dbReference>
<feature type="region of interest" description="Disordered" evidence="1">
    <location>
        <begin position="38"/>
        <end position="82"/>
    </location>
</feature>
<reference evidence="2 3" key="1">
    <citation type="submission" date="2022-04" db="EMBL/GenBank/DDBJ databases">
        <title>Leucobacter sp. isolated from rhizosphere of garlic.</title>
        <authorList>
            <person name="Won M."/>
            <person name="Lee C.-M."/>
            <person name="Woen H.-Y."/>
            <person name="Kwon S.-W."/>
        </authorList>
    </citation>
    <scope>NUCLEOTIDE SEQUENCE [LARGE SCALE GENOMIC DNA]</scope>
    <source>
        <strain evidence="2 3">H21R-40</strain>
    </source>
</reference>
<evidence type="ECO:0000256" key="1">
    <source>
        <dbReference type="SAM" id="MobiDB-lite"/>
    </source>
</evidence>